<evidence type="ECO:0000256" key="1">
    <source>
        <dbReference type="SAM" id="MobiDB-lite"/>
    </source>
</evidence>
<evidence type="ECO:0000313" key="2">
    <source>
        <dbReference type="EMBL" id="OGG48693.1"/>
    </source>
</evidence>
<comment type="caution">
    <text evidence="2">The sequence shown here is derived from an EMBL/GenBank/DDBJ whole genome shotgun (WGS) entry which is preliminary data.</text>
</comment>
<evidence type="ECO:0000313" key="3">
    <source>
        <dbReference type="Proteomes" id="UP000176445"/>
    </source>
</evidence>
<organism evidence="2 3">
    <name type="scientific">Candidatus Kaiserbacteria bacterium RIFCSPHIGHO2_01_FULL_54_36b</name>
    <dbReference type="NCBI Taxonomy" id="1798483"/>
    <lineage>
        <taxon>Bacteria</taxon>
        <taxon>Candidatus Kaiseribacteriota</taxon>
    </lineage>
</organism>
<proteinExistence type="predicted"/>
<protein>
    <submittedName>
        <fullName evidence="2">Uncharacterized protein</fullName>
    </submittedName>
</protein>
<reference evidence="2 3" key="1">
    <citation type="journal article" date="2016" name="Nat. Commun.">
        <title>Thousands of microbial genomes shed light on interconnected biogeochemical processes in an aquifer system.</title>
        <authorList>
            <person name="Anantharaman K."/>
            <person name="Brown C.T."/>
            <person name="Hug L.A."/>
            <person name="Sharon I."/>
            <person name="Castelle C.J."/>
            <person name="Probst A.J."/>
            <person name="Thomas B.C."/>
            <person name="Singh A."/>
            <person name="Wilkins M.J."/>
            <person name="Karaoz U."/>
            <person name="Brodie E.L."/>
            <person name="Williams K.H."/>
            <person name="Hubbard S.S."/>
            <person name="Banfield J.F."/>
        </authorList>
    </citation>
    <scope>NUCLEOTIDE SEQUENCE [LARGE SCALE GENOMIC DNA]</scope>
</reference>
<name>A0A1F6CHI1_9BACT</name>
<sequence>MNTTTFKRRTLSPIQPHPVELMRRKAMDTQDPEHVMRKEIQKLCGTYQFTATFSEDTDTLATFRHVPGLIAVQCLLKDKDGKPVGKGHGSAILTRINRGIERTAFICLNASFLSAANSACKVMDSLRLDTSHEQAAPKGLGEAYRAKQEESSNLATDKQKSYLRELVSLNVENEAERERWEAGLDSMSKEDASEAISQFADR</sequence>
<feature type="compositionally biased region" description="Basic and acidic residues" evidence="1">
    <location>
        <begin position="178"/>
        <end position="192"/>
    </location>
</feature>
<feature type="region of interest" description="Disordered" evidence="1">
    <location>
        <begin position="178"/>
        <end position="202"/>
    </location>
</feature>
<dbReference type="AlphaFoldDB" id="A0A1F6CHI1"/>
<gene>
    <name evidence="2" type="ORF">A2704_02990</name>
</gene>
<dbReference type="EMBL" id="MFKW01000086">
    <property type="protein sequence ID" value="OGG48693.1"/>
    <property type="molecule type" value="Genomic_DNA"/>
</dbReference>
<accession>A0A1F6CHI1</accession>
<dbReference type="Proteomes" id="UP000176445">
    <property type="component" value="Unassembled WGS sequence"/>
</dbReference>